<evidence type="ECO:0000313" key="1">
    <source>
        <dbReference type="EMBL" id="ALU25601.1"/>
    </source>
</evidence>
<sequence length="113" mass="12384">MSNHLGNTTIAVLAGVVVGAGLGILFAPDEGKKTRKKIKKTFNESKDDLSDKIDELKKQVRQTVAKKKQDFEAGFDEFLAHTEDKKDDVIAALEKKLAELKSKGNSIAENAKK</sequence>
<organism evidence="1 2">
    <name type="scientific">Myroides odoratimimus</name>
    <dbReference type="NCBI Taxonomy" id="76832"/>
    <lineage>
        <taxon>Bacteria</taxon>
        <taxon>Pseudomonadati</taxon>
        <taxon>Bacteroidota</taxon>
        <taxon>Flavobacteriia</taxon>
        <taxon>Flavobacteriales</taxon>
        <taxon>Flavobacteriaceae</taxon>
        <taxon>Myroides</taxon>
    </lineage>
</organism>
<accession>A0A0S7E5N7</accession>
<dbReference type="SUPFAM" id="SSF58113">
    <property type="entry name" value="Apolipoprotein A-I"/>
    <property type="match status" value="1"/>
</dbReference>
<evidence type="ECO:0000313" key="2">
    <source>
        <dbReference type="Proteomes" id="UP000069030"/>
    </source>
</evidence>
<dbReference type="PANTHER" id="PTHR35792">
    <property type="entry name" value="GENERAL STRESS PROTEIN"/>
    <property type="match status" value="1"/>
</dbReference>
<dbReference type="Pfam" id="PF12732">
    <property type="entry name" value="YtxH"/>
    <property type="match status" value="1"/>
</dbReference>
<dbReference type="Gene3D" id="1.20.120.20">
    <property type="entry name" value="Apolipoprotein"/>
    <property type="match status" value="1"/>
</dbReference>
<dbReference type="Proteomes" id="UP000069030">
    <property type="component" value="Chromosome"/>
</dbReference>
<dbReference type="InterPro" id="IPR052928">
    <property type="entry name" value="Desiccation-related_membrane"/>
</dbReference>
<dbReference type="KEGG" id="mod:AS202_05385"/>
<dbReference type="eggNOG" id="COG4980">
    <property type="taxonomic scope" value="Bacteria"/>
</dbReference>
<dbReference type="EMBL" id="CP013690">
    <property type="protein sequence ID" value="ALU25601.1"/>
    <property type="molecule type" value="Genomic_DNA"/>
</dbReference>
<gene>
    <name evidence="1" type="ORF">AS202_05385</name>
</gene>
<dbReference type="PANTHER" id="PTHR35792:SF2">
    <property type="entry name" value="GENERAL STRESS PROTEIN"/>
    <property type="match status" value="1"/>
</dbReference>
<name>A0A0S7E5N7_9FLAO</name>
<dbReference type="AlphaFoldDB" id="A0A0S7E5N7"/>
<dbReference type="RefSeq" id="WP_006257946.1">
    <property type="nucleotide sequence ID" value="NZ_BCMQ01000002.1"/>
</dbReference>
<reference evidence="1 2" key="1">
    <citation type="journal article" date="2016" name="J. Zhejiang Univ. Sci. B">
        <title>Antibiotic resistance mechanisms of Myroides sp.</title>
        <authorList>
            <person name="Hu S."/>
            <person name="Yuan S."/>
            <person name="Qu H."/>
            <person name="Jiang T."/>
            <person name="Zhou Y."/>
            <person name="Wang M."/>
            <person name="Ming D."/>
        </authorList>
    </citation>
    <scope>NUCLEOTIDE SEQUENCE [LARGE SCALE GENOMIC DNA]</scope>
    <source>
        <strain evidence="1 2">PR63039</strain>
    </source>
</reference>
<protein>
    <submittedName>
        <fullName evidence="1">Uncharacterized protein</fullName>
    </submittedName>
</protein>
<dbReference type="InterPro" id="IPR024623">
    <property type="entry name" value="YtxH"/>
</dbReference>
<proteinExistence type="predicted"/>